<comment type="caution">
    <text evidence="8">The sequence shown here is derived from an EMBL/GenBank/DDBJ whole genome shotgun (WGS) entry which is preliminary data.</text>
</comment>
<protein>
    <recommendedName>
        <fullName evidence="5">NADH-quinone oxidoreductase subunit N</fullName>
        <ecNumber evidence="5">7.1.1.-</ecNumber>
    </recommendedName>
    <alternativeName>
        <fullName evidence="5">NADH dehydrogenase I subunit N</fullName>
    </alternativeName>
    <alternativeName>
        <fullName evidence="5">NDH-1 subunit N</fullName>
    </alternativeName>
</protein>
<dbReference type="RefSeq" id="WP_408977922.1">
    <property type="nucleotide sequence ID" value="NZ_JBJUVG010000013.1"/>
</dbReference>
<reference evidence="8 9" key="1">
    <citation type="journal article" date="2016" name="Int. J. Syst. Evol. Microbiol.">
        <title>Peptococcus simiae sp. nov., isolated from rhesus macaque faeces and emended description of the genus Peptococcus.</title>
        <authorList>
            <person name="Shkoporov A.N."/>
            <person name="Efimov B.A."/>
            <person name="Kondova I."/>
            <person name="Ouwerling B."/>
            <person name="Chaplin A.V."/>
            <person name="Shcherbakova V.A."/>
            <person name="Langermans J.A.M."/>
        </authorList>
    </citation>
    <scope>NUCLEOTIDE SEQUENCE [LARGE SCALE GENOMIC DNA]</scope>
    <source>
        <strain evidence="8 9">M108</strain>
    </source>
</reference>
<feature type="domain" description="NADH:quinone oxidoreductase/Mrp antiporter transmembrane" evidence="7">
    <location>
        <begin position="120"/>
        <end position="414"/>
    </location>
</feature>
<evidence type="ECO:0000256" key="3">
    <source>
        <dbReference type="ARBA" id="ARBA00022989"/>
    </source>
</evidence>
<accession>A0ABW9H1V9</accession>
<keyword evidence="5" id="KW-1003">Cell membrane</keyword>
<proteinExistence type="inferred from homology"/>
<feature type="transmembrane region" description="Helical" evidence="5">
    <location>
        <begin position="72"/>
        <end position="91"/>
    </location>
</feature>
<dbReference type="EMBL" id="JBJUVG010000013">
    <property type="protein sequence ID" value="MFM9414307.1"/>
    <property type="molecule type" value="Genomic_DNA"/>
</dbReference>
<keyword evidence="5" id="KW-0813">Transport</keyword>
<dbReference type="NCBIfam" id="TIGR01770">
    <property type="entry name" value="NDH_I_N"/>
    <property type="match status" value="1"/>
</dbReference>
<feature type="transmembrane region" description="Helical" evidence="5">
    <location>
        <begin position="364"/>
        <end position="380"/>
    </location>
</feature>
<dbReference type="HAMAP" id="MF_00445">
    <property type="entry name" value="NDH1_NuoN_1"/>
    <property type="match status" value="1"/>
</dbReference>
<comment type="function">
    <text evidence="5">NDH-1 shuttles electrons from NADH, via FMN and iron-sulfur (Fe-S) centers, to quinones in the respiratory chain. The immediate electron acceptor for the enzyme in this species is believed to be a menaquinone. Couples the redox reaction to proton translocation (for every two electrons transferred, four hydrogen ions are translocated across the cytoplasmic membrane), and thus conserves the redox energy in a proton gradient.</text>
</comment>
<evidence type="ECO:0000259" key="7">
    <source>
        <dbReference type="Pfam" id="PF00361"/>
    </source>
</evidence>
<feature type="transmembrane region" description="Helical" evidence="5">
    <location>
        <begin position="157"/>
        <end position="179"/>
    </location>
</feature>
<keyword evidence="9" id="KW-1185">Reference proteome</keyword>
<feature type="transmembrane region" description="Helical" evidence="5">
    <location>
        <begin position="6"/>
        <end position="27"/>
    </location>
</feature>
<dbReference type="InterPro" id="IPR010096">
    <property type="entry name" value="NADH-Q_OxRdtase_suN/2"/>
</dbReference>
<keyword evidence="5" id="KW-0874">Quinone</keyword>
<keyword evidence="5" id="KW-1278">Translocase</keyword>
<evidence type="ECO:0000256" key="6">
    <source>
        <dbReference type="RuleBase" id="RU000320"/>
    </source>
</evidence>
<evidence type="ECO:0000313" key="8">
    <source>
        <dbReference type="EMBL" id="MFM9414307.1"/>
    </source>
</evidence>
<feature type="transmembrane region" description="Helical" evidence="5">
    <location>
        <begin position="199"/>
        <end position="224"/>
    </location>
</feature>
<feature type="transmembrane region" description="Helical" evidence="5">
    <location>
        <begin position="295"/>
        <end position="317"/>
    </location>
</feature>
<dbReference type="EC" id="7.1.1.-" evidence="5"/>
<feature type="transmembrane region" description="Helical" evidence="5">
    <location>
        <begin position="103"/>
        <end position="120"/>
    </location>
</feature>
<evidence type="ECO:0000256" key="2">
    <source>
        <dbReference type="ARBA" id="ARBA00022692"/>
    </source>
</evidence>
<dbReference type="InterPro" id="IPR001750">
    <property type="entry name" value="ND/Mrp_TM"/>
</dbReference>
<evidence type="ECO:0000256" key="4">
    <source>
        <dbReference type="ARBA" id="ARBA00023136"/>
    </source>
</evidence>
<evidence type="ECO:0000313" key="9">
    <source>
        <dbReference type="Proteomes" id="UP001631949"/>
    </source>
</evidence>
<organism evidence="8 9">
    <name type="scientific">Peptococcus simiae</name>
    <dbReference type="NCBI Taxonomy" id="1643805"/>
    <lineage>
        <taxon>Bacteria</taxon>
        <taxon>Bacillati</taxon>
        <taxon>Bacillota</taxon>
        <taxon>Clostridia</taxon>
        <taxon>Eubacteriales</taxon>
        <taxon>Peptococcaceae</taxon>
        <taxon>Peptococcus</taxon>
    </lineage>
</organism>
<name>A0ABW9H1V9_9FIRM</name>
<keyword evidence="3 5" id="KW-1133">Transmembrane helix</keyword>
<keyword evidence="5" id="KW-0520">NAD</keyword>
<comment type="subcellular location">
    <subcellularLocation>
        <location evidence="5">Cell membrane</location>
        <topology evidence="5">Multi-pass membrane protein</topology>
    </subcellularLocation>
    <subcellularLocation>
        <location evidence="1">Endomembrane system</location>
        <topology evidence="1">Multi-pass membrane protein</topology>
    </subcellularLocation>
    <subcellularLocation>
        <location evidence="6">Membrane</location>
        <topology evidence="6">Multi-pass membrane protein</topology>
    </subcellularLocation>
</comment>
<comment type="similarity">
    <text evidence="5">Belongs to the complex I subunit 2 family.</text>
</comment>
<evidence type="ECO:0000256" key="5">
    <source>
        <dbReference type="HAMAP-Rule" id="MF_00445"/>
    </source>
</evidence>
<dbReference type="Pfam" id="PF00361">
    <property type="entry name" value="Proton_antipo_M"/>
    <property type="match status" value="1"/>
</dbReference>
<keyword evidence="2 5" id="KW-0812">Transmembrane</keyword>
<feature type="transmembrane region" description="Helical" evidence="5">
    <location>
        <begin position="400"/>
        <end position="422"/>
    </location>
</feature>
<feature type="transmembrane region" description="Helical" evidence="5">
    <location>
        <begin position="126"/>
        <end position="145"/>
    </location>
</feature>
<keyword evidence="4 5" id="KW-0472">Membrane</keyword>
<dbReference type="Proteomes" id="UP001631949">
    <property type="component" value="Unassembled WGS sequence"/>
</dbReference>
<feature type="transmembrane region" description="Helical" evidence="5">
    <location>
        <begin position="34"/>
        <end position="52"/>
    </location>
</feature>
<dbReference type="PANTHER" id="PTHR22773">
    <property type="entry name" value="NADH DEHYDROGENASE"/>
    <property type="match status" value="1"/>
</dbReference>
<comment type="subunit">
    <text evidence="5">NDH-1 is composed of 14 different subunits. Subunits NuoA, H, J, K, L, M, N constitute the membrane sector of the complex.</text>
</comment>
<comment type="catalytic activity">
    <reaction evidence="5">
        <text>a quinone + NADH + 5 H(+)(in) = a quinol + NAD(+) + 4 H(+)(out)</text>
        <dbReference type="Rhea" id="RHEA:57888"/>
        <dbReference type="ChEBI" id="CHEBI:15378"/>
        <dbReference type="ChEBI" id="CHEBI:24646"/>
        <dbReference type="ChEBI" id="CHEBI:57540"/>
        <dbReference type="ChEBI" id="CHEBI:57945"/>
        <dbReference type="ChEBI" id="CHEBI:132124"/>
    </reaction>
</comment>
<sequence length="479" mass="51676">MGLLANIFPELSVVVLAIVMIVVKLVTGCNQAKVYGGLSVVWLAATIAVMVLNPAEGVLTWGRMLYIDTCANYFRVIILISAILVQLAAISYVDKLGYRKAEFFALLNFCLLGMMVFAAAGDLITMYLGLEVMTMSFIVLIAFVRHDNLATEGGMKYLILSAMSSAVMLYGMSVVYGYFGTTVFADMAVGGGQESRLSAFLVMGIVMIMAGFAFKVSAVPFHMWAPDIYQAAPTPVAGFLAVGSKAAALALLARMLLILFPDYQAMWAPVLVAFALLSVIFGNLVAIAQKDVKRMLAYSSIAQVGYLLLGILAASHFGTMAMMYYITAYVFANTGAFIVVSAWEEKESTTWRDDYVGMSSRSPFLAAAMFVFLVSLGGLPPMGGFIGKFLLFTATIQAEYLLVALIALLMSMISVYYYFLVVKAMYVTKPADGANLQHVSMSNGIFIALVVCVVMSVVLGLFFGPAMTLTMTDASSLIM</sequence>
<feature type="transmembrane region" description="Helical" evidence="5">
    <location>
        <begin position="443"/>
        <end position="463"/>
    </location>
</feature>
<gene>
    <name evidence="5" type="primary">nuoN</name>
    <name evidence="8" type="ORF">ACKQTC_07990</name>
</gene>
<evidence type="ECO:0000256" key="1">
    <source>
        <dbReference type="ARBA" id="ARBA00004127"/>
    </source>
</evidence>
<feature type="transmembrane region" description="Helical" evidence="5">
    <location>
        <begin position="323"/>
        <end position="343"/>
    </location>
</feature>
<feature type="transmembrane region" description="Helical" evidence="5">
    <location>
        <begin position="236"/>
        <end position="260"/>
    </location>
</feature>
<feature type="transmembrane region" description="Helical" evidence="5">
    <location>
        <begin position="266"/>
        <end position="288"/>
    </location>
</feature>